<proteinExistence type="predicted"/>
<keyword evidence="2" id="KW-1185">Reference proteome</keyword>
<name>A0A4R4NR15_9ACTN</name>
<dbReference type="SFLD" id="SFLDS00029">
    <property type="entry name" value="Radical_SAM"/>
    <property type="match status" value="1"/>
</dbReference>
<dbReference type="EMBL" id="SMJW01000148">
    <property type="protein sequence ID" value="TDC12051.1"/>
    <property type="molecule type" value="Genomic_DNA"/>
</dbReference>
<dbReference type="InterPro" id="IPR058240">
    <property type="entry name" value="rSAM_sf"/>
</dbReference>
<protein>
    <recommendedName>
        <fullName evidence="3">Radical SAM protein</fullName>
    </recommendedName>
</protein>
<accession>A0A4R4NR15</accession>
<reference evidence="1 2" key="1">
    <citation type="submission" date="2019-03" db="EMBL/GenBank/DDBJ databases">
        <title>Draft genome sequences of novel Actinobacteria.</title>
        <authorList>
            <person name="Sahin N."/>
            <person name="Ay H."/>
            <person name="Saygin H."/>
        </authorList>
    </citation>
    <scope>NUCLEOTIDE SEQUENCE [LARGE SCALE GENOMIC DNA]</scope>
    <source>
        <strain evidence="1 2">DSM 45347</strain>
    </source>
</reference>
<dbReference type="GO" id="GO:0051536">
    <property type="term" value="F:iron-sulfur cluster binding"/>
    <property type="evidence" value="ECO:0007669"/>
    <property type="project" value="InterPro"/>
</dbReference>
<dbReference type="AlphaFoldDB" id="A0A4R4NR15"/>
<dbReference type="Proteomes" id="UP000295431">
    <property type="component" value="Unassembled WGS sequence"/>
</dbReference>
<dbReference type="InterPro" id="IPR007197">
    <property type="entry name" value="rSAM"/>
</dbReference>
<comment type="caution">
    <text evidence="1">The sequence shown here is derived from an EMBL/GenBank/DDBJ whole genome shotgun (WGS) entry which is preliminary data.</text>
</comment>
<evidence type="ECO:0000313" key="2">
    <source>
        <dbReference type="Proteomes" id="UP000295431"/>
    </source>
</evidence>
<gene>
    <name evidence="1" type="ORF">E1284_25525</name>
</gene>
<dbReference type="GO" id="GO:0003824">
    <property type="term" value="F:catalytic activity"/>
    <property type="evidence" value="ECO:0007669"/>
    <property type="project" value="InterPro"/>
</dbReference>
<organism evidence="1 2">
    <name type="scientific">Actinomadura bangladeshensis</name>
    <dbReference type="NCBI Taxonomy" id="453573"/>
    <lineage>
        <taxon>Bacteria</taxon>
        <taxon>Bacillati</taxon>
        <taxon>Actinomycetota</taxon>
        <taxon>Actinomycetes</taxon>
        <taxon>Streptosporangiales</taxon>
        <taxon>Thermomonosporaceae</taxon>
        <taxon>Actinomadura</taxon>
    </lineage>
</organism>
<sequence length="382" mass="42250">MGCPADCAYCYLGPMGLRAKKPTARVTPAELARSLRAYLHGQRAELIDPRDDPTPLCLGNYTDMLMTRDNRRFLVDAVRALDEAVAPRPLVLITKAAVTPELVAELDESGWPIIWFFTQSFARDRGTDLERGRIADFETTLRNAAAVRASRHQHAVHFWRPFVAELAPAQGPEPVIRRLRDSGMRCSVVTGMHVGPGVPMADPRLRALLPSVAAAGPDRIQVIDAAGWREAAAAGRKADYPVYRHSSCAIALVRARQEQLGTWRTDLLWNRCLPCSCPDSQRSTCRALGTSAGKGAEDVAGFGERLTKFLGIAPEQVSWDAAKGYLYIEANVSEFSYNTILHASRGRYVVSARSVAWQRAWRSRWHDRARAGSRGREESGRA</sequence>
<evidence type="ECO:0000313" key="1">
    <source>
        <dbReference type="EMBL" id="TDC12051.1"/>
    </source>
</evidence>
<evidence type="ECO:0008006" key="3">
    <source>
        <dbReference type="Google" id="ProtNLM"/>
    </source>
</evidence>
<dbReference type="SUPFAM" id="SSF102114">
    <property type="entry name" value="Radical SAM enzymes"/>
    <property type="match status" value="1"/>
</dbReference>